<dbReference type="PANTHER" id="PTHR33987:SF1">
    <property type="entry name" value="CALCINEURIN-LIKE METALLO-PHOSPHOESTERASE SUPERFAMILY PROTEIN"/>
    <property type="match status" value="1"/>
</dbReference>
<evidence type="ECO:0000259" key="3">
    <source>
        <dbReference type="Pfam" id="PF09423"/>
    </source>
</evidence>
<dbReference type="SUPFAM" id="SSF56300">
    <property type="entry name" value="Metallo-dependent phosphatases"/>
    <property type="match status" value="1"/>
</dbReference>
<feature type="chain" id="PRO_5033437984" evidence="2">
    <location>
        <begin position="17"/>
        <end position="521"/>
    </location>
</feature>
<feature type="domain" description="PhoD-like phosphatase metallophosphatase" evidence="3">
    <location>
        <begin position="143"/>
        <end position="382"/>
    </location>
</feature>
<keyword evidence="1" id="KW-0812">Transmembrane</keyword>
<dbReference type="CDD" id="cd07389">
    <property type="entry name" value="MPP_PhoD"/>
    <property type="match status" value="1"/>
</dbReference>
<dbReference type="InterPro" id="IPR038607">
    <property type="entry name" value="PhoD-like_sf"/>
</dbReference>
<evidence type="ECO:0000256" key="1">
    <source>
        <dbReference type="SAM" id="Phobius"/>
    </source>
</evidence>
<feature type="transmembrane region" description="Helical" evidence="1">
    <location>
        <begin position="491"/>
        <end position="511"/>
    </location>
</feature>
<dbReference type="InterPro" id="IPR018946">
    <property type="entry name" value="PhoD-like_MPP"/>
</dbReference>
<dbReference type="PANTHER" id="PTHR33987">
    <property type="entry name" value="CALCINEURIN-LIKE METALLO-PHOSPHOESTERASE SUPERFAMILY PROTEIN"/>
    <property type="match status" value="1"/>
</dbReference>
<name>A0A485LUK5_9STRA</name>
<reference evidence="5 6" key="1">
    <citation type="submission" date="2019-03" db="EMBL/GenBank/DDBJ databases">
        <authorList>
            <person name="Gaulin E."/>
            <person name="Dumas B."/>
        </authorList>
    </citation>
    <scope>NUCLEOTIDE SEQUENCE [LARGE SCALE GENOMIC DNA]</scope>
    <source>
        <strain evidence="5">CBS 568.67</strain>
    </source>
</reference>
<keyword evidence="1" id="KW-0472">Membrane</keyword>
<keyword evidence="2" id="KW-0732">Signal</keyword>
<evidence type="ECO:0000313" key="6">
    <source>
        <dbReference type="Proteomes" id="UP000332933"/>
    </source>
</evidence>
<proteinExistence type="predicted"/>
<dbReference type="EMBL" id="VJMH01007540">
    <property type="protein sequence ID" value="KAF0682389.1"/>
    <property type="molecule type" value="Genomic_DNA"/>
</dbReference>
<feature type="signal peptide" evidence="2">
    <location>
        <begin position="1"/>
        <end position="16"/>
    </location>
</feature>
<reference evidence="4" key="2">
    <citation type="submission" date="2019-06" db="EMBL/GenBank/DDBJ databases">
        <title>Genomics analysis of Aphanomyces spp. identifies a new class of oomycete effector associated with host adaptation.</title>
        <authorList>
            <person name="Gaulin E."/>
        </authorList>
    </citation>
    <scope>NUCLEOTIDE SEQUENCE</scope>
    <source>
        <strain evidence="4">CBS 578.67</strain>
    </source>
</reference>
<protein>
    <submittedName>
        <fullName evidence="5">Aste57867_25477 protein</fullName>
    </submittedName>
</protein>
<evidence type="ECO:0000313" key="5">
    <source>
        <dbReference type="EMBL" id="VFU02100.1"/>
    </source>
</evidence>
<dbReference type="EMBL" id="CAADRA010007566">
    <property type="protein sequence ID" value="VFU02100.1"/>
    <property type="molecule type" value="Genomic_DNA"/>
</dbReference>
<dbReference type="Pfam" id="PF09423">
    <property type="entry name" value="PhoD"/>
    <property type="match status" value="1"/>
</dbReference>
<keyword evidence="6" id="KW-1185">Reference proteome</keyword>
<keyword evidence="1" id="KW-1133">Transmembrane helix</keyword>
<gene>
    <name evidence="5" type="primary">Aste57867_25477</name>
    <name evidence="4" type="ORF">As57867_025398</name>
    <name evidence="5" type="ORF">ASTE57867_25477</name>
</gene>
<organism evidence="5 6">
    <name type="scientific">Aphanomyces stellatus</name>
    <dbReference type="NCBI Taxonomy" id="120398"/>
    <lineage>
        <taxon>Eukaryota</taxon>
        <taxon>Sar</taxon>
        <taxon>Stramenopiles</taxon>
        <taxon>Oomycota</taxon>
        <taxon>Saprolegniomycetes</taxon>
        <taxon>Saprolegniales</taxon>
        <taxon>Verrucalvaceae</taxon>
        <taxon>Aphanomyces</taxon>
    </lineage>
</organism>
<dbReference type="OrthoDB" id="2100241at2759"/>
<accession>A0A485LUK5</accession>
<evidence type="ECO:0000313" key="4">
    <source>
        <dbReference type="EMBL" id="KAF0682389.1"/>
    </source>
</evidence>
<dbReference type="AlphaFoldDB" id="A0A485LUK5"/>
<sequence>MHTLWFTAVVVAAACACRDVTDMAITKTSPAKWVWMGALTSSSIRIRASTAFQDPACDPAKVSLYVHPSPAPESGETHGRRVAGMRQQMNPTTTLHDFQAHDLVPGNNVAFDIRYDNSPIWTPKTTRHVQLPPPKGTPFSFQFAFSSCADEDSDPEVFHDIRRQDPLFFVHMGDLHYANLEVNDVGAFRGAYESMFASPAGQAMLGMELPMAYMWDDHDYGPDNSDATAPGRNASLQAYREYTPHYPLQNPYVRVVSRESEHASEDLMNAIQQTFTIGRVHFIMTDLRSQRTPNLDQDVPTKTILGPAQKQWFKDELRRASTSPDIALIVWVNTMPWHDDERKWGHFTHEQAEVVAVVRDLDTAAVPLVIISGDAHMLAVDDGTHSPGGLPVFHAAALGRPGSIKGGPYSHGAFPGSGQFGIMRVSDDGQRVCLHFSGRRGVDQVIAYDTCDPASTPGEPYIPPSKIVRVATRMWKKTLSRLETRWKKVKFQSVALFLALLLGVTAVSVVVRRMQPRAKRD</sequence>
<evidence type="ECO:0000256" key="2">
    <source>
        <dbReference type="SAM" id="SignalP"/>
    </source>
</evidence>
<dbReference type="InterPro" id="IPR029052">
    <property type="entry name" value="Metallo-depent_PP-like"/>
</dbReference>
<dbReference type="Proteomes" id="UP000332933">
    <property type="component" value="Unassembled WGS sequence"/>
</dbReference>
<dbReference type="Gene3D" id="3.60.21.70">
    <property type="entry name" value="PhoD-like phosphatase"/>
    <property type="match status" value="1"/>
</dbReference>